<proteinExistence type="predicted"/>
<comment type="caution">
    <text evidence="2">The sequence shown here is derived from an EMBL/GenBank/DDBJ whole genome shotgun (WGS) entry which is preliminary data.</text>
</comment>
<name>A0A941CR46_9CLOT</name>
<keyword evidence="1" id="KW-1133">Transmembrane helix</keyword>
<organism evidence="2 3">
    <name type="scientific">Proteiniclasticum sediminis</name>
    <dbReference type="NCBI Taxonomy" id="2804028"/>
    <lineage>
        <taxon>Bacteria</taxon>
        <taxon>Bacillati</taxon>
        <taxon>Bacillota</taxon>
        <taxon>Clostridia</taxon>
        <taxon>Eubacteriales</taxon>
        <taxon>Clostridiaceae</taxon>
        <taxon>Proteiniclasticum</taxon>
    </lineage>
</organism>
<protein>
    <submittedName>
        <fullName evidence="2">Uncharacterized protein</fullName>
    </submittedName>
</protein>
<dbReference type="Proteomes" id="UP000675379">
    <property type="component" value="Unassembled WGS sequence"/>
</dbReference>
<keyword evidence="1" id="KW-0472">Membrane</keyword>
<dbReference type="AlphaFoldDB" id="A0A941CR46"/>
<dbReference type="EMBL" id="JAGSCS010000022">
    <property type="protein sequence ID" value="MBR0577162.1"/>
    <property type="molecule type" value="Genomic_DNA"/>
</dbReference>
<gene>
    <name evidence="2" type="ORF">KCG48_12635</name>
</gene>
<dbReference type="RefSeq" id="WP_211802578.1">
    <property type="nucleotide sequence ID" value="NZ_JAGSCS010000022.1"/>
</dbReference>
<keyword evidence="3" id="KW-1185">Reference proteome</keyword>
<evidence type="ECO:0000313" key="3">
    <source>
        <dbReference type="Proteomes" id="UP000675379"/>
    </source>
</evidence>
<keyword evidence="1" id="KW-0812">Transmembrane</keyword>
<accession>A0A941CR46</accession>
<reference evidence="2" key="1">
    <citation type="submission" date="2021-04" db="EMBL/GenBank/DDBJ databases">
        <title>Proteiniclasticum sedimins sp. nov., an obligate anaerobic bacterium isolated from anaerobic sludge.</title>
        <authorList>
            <person name="Liu J."/>
        </authorList>
    </citation>
    <scope>NUCLEOTIDE SEQUENCE</scope>
    <source>
        <strain evidence="2">BAD-10</strain>
    </source>
</reference>
<sequence length="49" mass="5421">MAFGIVVIAGALYGMYSGYKQKKWGLVVLSALIFIASLSLGIYIYRNPY</sequence>
<feature type="transmembrane region" description="Helical" evidence="1">
    <location>
        <begin position="24"/>
        <end position="45"/>
    </location>
</feature>
<evidence type="ECO:0000313" key="2">
    <source>
        <dbReference type="EMBL" id="MBR0577162.1"/>
    </source>
</evidence>
<evidence type="ECO:0000256" key="1">
    <source>
        <dbReference type="SAM" id="Phobius"/>
    </source>
</evidence>